<dbReference type="RefSeq" id="WP_091430584.1">
    <property type="nucleotide sequence ID" value="NZ_FOJB01000001.1"/>
</dbReference>
<evidence type="ECO:0000313" key="4">
    <source>
        <dbReference type="EMBL" id="SEW21574.1"/>
    </source>
</evidence>
<keyword evidence="5" id="KW-1185">Reference proteome</keyword>
<evidence type="ECO:0000256" key="2">
    <source>
        <dbReference type="ARBA" id="ARBA00023125"/>
    </source>
</evidence>
<keyword evidence="2 4" id="KW-0238">DNA-binding</keyword>
<dbReference type="GO" id="GO:0030527">
    <property type="term" value="F:structural constituent of chromatin"/>
    <property type="evidence" value="ECO:0007669"/>
    <property type="project" value="InterPro"/>
</dbReference>
<reference evidence="4 5" key="1">
    <citation type="submission" date="2016-10" db="EMBL/GenBank/DDBJ databases">
        <authorList>
            <person name="de Groot N.N."/>
        </authorList>
    </citation>
    <scope>NUCLEOTIDE SEQUENCE [LARGE SCALE GENOMIC DNA]</scope>
    <source>
        <strain evidence="4 5">DSM 29439</strain>
    </source>
</reference>
<comment type="similarity">
    <text evidence="1">Belongs to the bacterial histone-like protein family.</text>
</comment>
<gene>
    <name evidence="4" type="ORF">SAMN05444851_2200</name>
</gene>
<sequence length="133" mass="14286">MAVSSKSKSKATRSPAAASKAAATTAAPKAKATKPIEGRPTTPSDPVVKTKDMLARVAARTDLRPNQVRDVYEAVLEELGTALMRGEKLRLPPLGMIKVNRQKTLPDADVLICKIRRNKASDKVKDPLAPTDD</sequence>
<accession>A0A1I0Q466</accession>
<feature type="region of interest" description="Disordered" evidence="3">
    <location>
        <begin position="1"/>
        <end position="49"/>
    </location>
</feature>
<organism evidence="4 5">
    <name type="scientific">Aliiroseovarius sediminilitoris</name>
    <dbReference type="NCBI Taxonomy" id="1173584"/>
    <lineage>
        <taxon>Bacteria</taxon>
        <taxon>Pseudomonadati</taxon>
        <taxon>Pseudomonadota</taxon>
        <taxon>Alphaproteobacteria</taxon>
        <taxon>Rhodobacterales</taxon>
        <taxon>Paracoccaceae</taxon>
        <taxon>Aliiroseovarius</taxon>
    </lineage>
</organism>
<evidence type="ECO:0000256" key="3">
    <source>
        <dbReference type="SAM" id="MobiDB-lite"/>
    </source>
</evidence>
<name>A0A1I0Q466_9RHOB</name>
<protein>
    <submittedName>
        <fullName evidence="4">DNA-binding protein</fullName>
    </submittedName>
</protein>
<dbReference type="OrthoDB" id="7873474at2"/>
<evidence type="ECO:0000313" key="5">
    <source>
        <dbReference type="Proteomes" id="UP000199650"/>
    </source>
</evidence>
<dbReference type="Pfam" id="PF00216">
    <property type="entry name" value="Bac_DNA_binding"/>
    <property type="match status" value="1"/>
</dbReference>
<dbReference type="Gene3D" id="4.10.520.10">
    <property type="entry name" value="IHF-like DNA-binding proteins"/>
    <property type="match status" value="1"/>
</dbReference>
<dbReference type="AlphaFoldDB" id="A0A1I0Q466"/>
<dbReference type="InterPro" id="IPR000119">
    <property type="entry name" value="Hist_DNA-bd"/>
</dbReference>
<dbReference type="Proteomes" id="UP000199650">
    <property type="component" value="Unassembled WGS sequence"/>
</dbReference>
<proteinExistence type="inferred from homology"/>
<feature type="compositionally biased region" description="Low complexity" evidence="3">
    <location>
        <begin position="1"/>
        <end position="35"/>
    </location>
</feature>
<dbReference type="EMBL" id="FOJB01000001">
    <property type="protein sequence ID" value="SEW21574.1"/>
    <property type="molecule type" value="Genomic_DNA"/>
</dbReference>
<dbReference type="SUPFAM" id="SSF47729">
    <property type="entry name" value="IHF-like DNA-binding proteins"/>
    <property type="match status" value="1"/>
</dbReference>
<evidence type="ECO:0000256" key="1">
    <source>
        <dbReference type="ARBA" id="ARBA00010529"/>
    </source>
</evidence>
<dbReference type="InterPro" id="IPR010992">
    <property type="entry name" value="IHF-like_DNA-bd_dom_sf"/>
</dbReference>
<dbReference type="STRING" id="1173584.SAMN05444851_2200"/>
<dbReference type="GO" id="GO:0003677">
    <property type="term" value="F:DNA binding"/>
    <property type="evidence" value="ECO:0007669"/>
    <property type="project" value="UniProtKB-KW"/>
</dbReference>